<gene>
    <name evidence="6" type="ORF">D0865_14619</name>
</gene>
<evidence type="ECO:0000313" key="6">
    <source>
        <dbReference type="EMBL" id="RMY32864.1"/>
    </source>
</evidence>
<accession>A0A3M7AZ88</accession>
<dbReference type="GO" id="GO:0005884">
    <property type="term" value="C:actin filament"/>
    <property type="evidence" value="ECO:0007669"/>
    <property type="project" value="TreeGrafter"/>
</dbReference>
<feature type="domain" description="SH3" evidence="4">
    <location>
        <begin position="713"/>
        <end position="773"/>
    </location>
</feature>
<dbReference type="Gene3D" id="3.40.20.10">
    <property type="entry name" value="Severin"/>
    <property type="match status" value="1"/>
</dbReference>
<dbReference type="Pfam" id="PF00241">
    <property type="entry name" value="Cofilin_ADF"/>
    <property type="match status" value="1"/>
</dbReference>
<feature type="compositionally biased region" description="Polar residues" evidence="3">
    <location>
        <begin position="248"/>
        <end position="266"/>
    </location>
</feature>
<dbReference type="SUPFAM" id="SSF55753">
    <property type="entry name" value="Actin depolymerizing proteins"/>
    <property type="match status" value="1"/>
</dbReference>
<dbReference type="PANTHER" id="PTHR10829:SF25">
    <property type="entry name" value="DREBRIN-LIKE PROTEIN"/>
    <property type="match status" value="1"/>
</dbReference>
<feature type="domain" description="ADF-H" evidence="5">
    <location>
        <begin position="5"/>
        <end position="155"/>
    </location>
</feature>
<dbReference type="SUPFAM" id="SSF50044">
    <property type="entry name" value="SH3-domain"/>
    <property type="match status" value="2"/>
</dbReference>
<evidence type="ECO:0000256" key="3">
    <source>
        <dbReference type="SAM" id="MobiDB-lite"/>
    </source>
</evidence>
<dbReference type="PROSITE" id="PS50002">
    <property type="entry name" value="SH3"/>
    <property type="match status" value="2"/>
</dbReference>
<dbReference type="GO" id="GO:0030427">
    <property type="term" value="C:site of polarized growth"/>
    <property type="evidence" value="ECO:0007669"/>
    <property type="project" value="TreeGrafter"/>
</dbReference>
<feature type="region of interest" description="Disordered" evidence="3">
    <location>
        <begin position="155"/>
        <end position="737"/>
    </location>
</feature>
<feature type="compositionally biased region" description="Polar residues" evidence="3">
    <location>
        <begin position="377"/>
        <end position="390"/>
    </location>
</feature>
<name>A0A3M7AZ88_HORWE</name>
<dbReference type="SMART" id="SM00326">
    <property type="entry name" value="SH3"/>
    <property type="match status" value="2"/>
</dbReference>
<sequence>MATLNTSTNGQNISSSYQKVVNAPPASGAAANSPTYGQWALFSVQAPLVSAFQAEGGKESVLKVQSTGEGELAELMEDFSDGRIQFGFVKVKDQNTGLPKNVLIAWCGEGVPERTKGYFTSHLNAVTKILHGYHVQVTARSEGDLSPEGIVQKVADSSGSKYGGSGGQPTVSPATGGPPPPVASKPAMPTKSFGASAFQPLSQRSRQAPAQPQQTDEDGWGEDAPPVTRTQLEKVESSYKPTKVDMGQLQSQKEPSRYQPPQQQDSNDGDVVKGGYQPVGKVDIGAIRREAQEKGDLKDDRPTTVKGSYEPVGKVDIGEIRRKAQGASSPAQPSPPPPAPAQEEEDRPKSLAERTAAFTSAASGGGDGRLTSMPKPQVSNRFGSQTSSFAGTKAPTPGGFASKPTPAASAPIGAASKNFADAGGKTPAQQWEERRRARGLSGAGDAPSPGAGAAASPVQSQPSGGWQSGYGGKKWDVQMPTRTGGSGVSAQKTGENEPPVPEQSKPEPEPESEPPTGNVGSIRDCFKDAAPMGAQQPGAATAGGAPEPPAPPPLDTASKPNAGAKGMPIPGMAPPAPQEEPEPEPESQAPAEEHQRMPPPPPRPMPNDSDEEDDDDYQPRGSPAQIAMPVSRNAQDQPEQQPSPEVEKAEPLPPRAMPTASLEEAIASRREPEPEPQVEEEDPARGAGQQAAAASFGQAEDARGTSPPPSGAAGGKEAIAQYDYEKAEDNELELRDGERITDIEMVDEDWWMGRNERGESGLFPANYVELVQGGGDGAGNAAAAAAAAAPPPPAPAPASPSPPPQPAAAPAQADKTATAQYDYDAAEDNELSFPDGAKITDIEFPDEDWWFGHYGGKSGLFPANYVELDR</sequence>
<evidence type="ECO:0000256" key="2">
    <source>
        <dbReference type="PROSITE-ProRule" id="PRU00192"/>
    </source>
</evidence>
<evidence type="ECO:0000256" key="1">
    <source>
        <dbReference type="ARBA" id="ARBA00022443"/>
    </source>
</evidence>
<dbReference type="GO" id="GO:0030833">
    <property type="term" value="P:regulation of actin filament polymerization"/>
    <property type="evidence" value="ECO:0007669"/>
    <property type="project" value="TreeGrafter"/>
</dbReference>
<feature type="compositionally biased region" description="Low complexity" evidence="3">
    <location>
        <begin position="443"/>
        <end position="464"/>
    </location>
</feature>
<feature type="region of interest" description="Disordered" evidence="3">
    <location>
        <begin position="773"/>
        <end position="834"/>
    </location>
</feature>
<feature type="compositionally biased region" description="Low complexity" evidence="3">
    <location>
        <begin position="529"/>
        <end position="545"/>
    </location>
</feature>
<reference evidence="6 7" key="1">
    <citation type="journal article" date="2018" name="BMC Genomics">
        <title>Genomic evidence for intraspecific hybridization in a clonal and extremely halotolerant yeast.</title>
        <authorList>
            <person name="Gostincar C."/>
            <person name="Stajich J.E."/>
            <person name="Zupancic J."/>
            <person name="Zalar P."/>
            <person name="Gunde-Cimerman N."/>
        </authorList>
    </citation>
    <scope>NUCLEOTIDE SEQUENCE [LARGE SCALE GENOMIC DNA]</scope>
    <source>
        <strain evidence="6 7">EXF-151</strain>
    </source>
</reference>
<dbReference type="FunFam" id="3.40.20.10:FF:000045">
    <property type="entry name" value="Actin binding protein, putative"/>
    <property type="match status" value="1"/>
</dbReference>
<dbReference type="InterPro" id="IPR036028">
    <property type="entry name" value="SH3-like_dom_sf"/>
</dbReference>
<evidence type="ECO:0000259" key="4">
    <source>
        <dbReference type="PROSITE" id="PS50002"/>
    </source>
</evidence>
<feature type="compositionally biased region" description="Polar residues" evidence="3">
    <location>
        <begin position="480"/>
        <end position="493"/>
    </location>
</feature>
<feature type="domain" description="SH3" evidence="4">
    <location>
        <begin position="812"/>
        <end position="870"/>
    </location>
</feature>
<feature type="compositionally biased region" description="Pro residues" evidence="3">
    <location>
        <begin position="789"/>
        <end position="807"/>
    </location>
</feature>
<dbReference type="OrthoDB" id="5971719at2759"/>
<dbReference type="InterPro" id="IPR029006">
    <property type="entry name" value="ADF-H/Gelsolin-like_dom_sf"/>
</dbReference>
<feature type="compositionally biased region" description="Basic and acidic residues" evidence="3">
    <location>
        <begin position="286"/>
        <end position="303"/>
    </location>
</feature>
<keyword evidence="1 2" id="KW-0728">SH3 domain</keyword>
<dbReference type="EMBL" id="QWIN01002144">
    <property type="protein sequence ID" value="RMY32864.1"/>
    <property type="molecule type" value="Genomic_DNA"/>
</dbReference>
<dbReference type="PROSITE" id="PS51263">
    <property type="entry name" value="ADF_H"/>
    <property type="match status" value="1"/>
</dbReference>
<dbReference type="InterPro" id="IPR035718">
    <property type="entry name" value="Abp1_fungi_SH3_C2"/>
</dbReference>
<feature type="compositionally biased region" description="Basic and acidic residues" evidence="3">
    <location>
        <begin position="723"/>
        <end position="737"/>
    </location>
</feature>
<dbReference type="CDD" id="cd11281">
    <property type="entry name" value="ADF_drebrin_like"/>
    <property type="match status" value="1"/>
</dbReference>
<proteinExistence type="predicted"/>
<feature type="compositionally biased region" description="Polar residues" evidence="3">
    <location>
        <begin position="632"/>
        <end position="643"/>
    </location>
</feature>
<dbReference type="Pfam" id="PF00018">
    <property type="entry name" value="SH3_1"/>
    <property type="match status" value="2"/>
</dbReference>
<dbReference type="GO" id="GO:0051015">
    <property type="term" value="F:actin filament binding"/>
    <property type="evidence" value="ECO:0007669"/>
    <property type="project" value="TreeGrafter"/>
</dbReference>
<dbReference type="GO" id="GO:0030864">
    <property type="term" value="C:cortical actin cytoskeleton"/>
    <property type="evidence" value="ECO:0007669"/>
    <property type="project" value="TreeGrafter"/>
</dbReference>
<dbReference type="AlphaFoldDB" id="A0A3M7AZ88"/>
<dbReference type="InterPro" id="IPR002108">
    <property type="entry name" value="ADF-H"/>
</dbReference>
<dbReference type="SMART" id="SM00102">
    <property type="entry name" value="ADF"/>
    <property type="match status" value="1"/>
</dbReference>
<dbReference type="Proteomes" id="UP000270230">
    <property type="component" value="Unassembled WGS sequence"/>
</dbReference>
<evidence type="ECO:0008006" key="8">
    <source>
        <dbReference type="Google" id="ProtNLM"/>
    </source>
</evidence>
<dbReference type="InterPro" id="IPR001452">
    <property type="entry name" value="SH3_domain"/>
</dbReference>
<dbReference type="PRINTS" id="PR00452">
    <property type="entry name" value="SH3DOMAIN"/>
</dbReference>
<protein>
    <recommendedName>
        <fullName evidence="8">SH3 domain-containing protein</fullName>
    </recommendedName>
</protein>
<dbReference type="Gene3D" id="2.30.30.40">
    <property type="entry name" value="SH3 Domains"/>
    <property type="match status" value="2"/>
</dbReference>
<evidence type="ECO:0000259" key="5">
    <source>
        <dbReference type="PROSITE" id="PS51263"/>
    </source>
</evidence>
<evidence type="ECO:0000313" key="7">
    <source>
        <dbReference type="Proteomes" id="UP000270230"/>
    </source>
</evidence>
<feature type="compositionally biased region" description="Low complexity" evidence="3">
    <location>
        <begin position="685"/>
        <end position="699"/>
    </location>
</feature>
<feature type="compositionally biased region" description="Low complexity" evidence="3">
    <location>
        <begin position="202"/>
        <end position="214"/>
    </location>
</feature>
<dbReference type="FunFam" id="2.30.30.40:FF:000242">
    <property type="entry name" value="Actin binding protein"/>
    <property type="match status" value="1"/>
</dbReference>
<dbReference type="CDD" id="cd11962">
    <property type="entry name" value="SH3_Abp1_fungi_C1"/>
    <property type="match status" value="1"/>
</dbReference>
<dbReference type="CDD" id="cd11961">
    <property type="entry name" value="SH3_Abp1_fungi_C2"/>
    <property type="match status" value="1"/>
</dbReference>
<organism evidence="6 7">
    <name type="scientific">Hortaea werneckii</name>
    <name type="common">Black yeast</name>
    <name type="synonym">Cladosporium werneckii</name>
    <dbReference type="NCBI Taxonomy" id="91943"/>
    <lineage>
        <taxon>Eukaryota</taxon>
        <taxon>Fungi</taxon>
        <taxon>Dikarya</taxon>
        <taxon>Ascomycota</taxon>
        <taxon>Pezizomycotina</taxon>
        <taxon>Dothideomycetes</taxon>
        <taxon>Dothideomycetidae</taxon>
        <taxon>Mycosphaerellales</taxon>
        <taxon>Teratosphaeriaceae</taxon>
        <taxon>Hortaea</taxon>
    </lineage>
</organism>
<dbReference type="InterPro" id="IPR035719">
    <property type="entry name" value="Abp1_fungi_SH3_C1"/>
</dbReference>
<comment type="caution">
    <text evidence="6">The sequence shown here is derived from an EMBL/GenBank/DDBJ whole genome shotgun (WGS) entry which is preliminary data.</text>
</comment>
<dbReference type="PANTHER" id="PTHR10829">
    <property type="entry name" value="CORTACTIN AND DREBRIN"/>
    <property type="match status" value="1"/>
</dbReference>